<organism evidence="3 4">
    <name type="scientific">Boletus reticuloceps</name>
    <dbReference type="NCBI Taxonomy" id="495285"/>
    <lineage>
        <taxon>Eukaryota</taxon>
        <taxon>Fungi</taxon>
        <taxon>Dikarya</taxon>
        <taxon>Basidiomycota</taxon>
        <taxon>Agaricomycotina</taxon>
        <taxon>Agaricomycetes</taxon>
        <taxon>Agaricomycetidae</taxon>
        <taxon>Boletales</taxon>
        <taxon>Boletineae</taxon>
        <taxon>Boletaceae</taxon>
        <taxon>Boletoideae</taxon>
        <taxon>Boletus</taxon>
    </lineage>
</organism>
<dbReference type="Gene3D" id="1.20.1170.10">
    <property type="match status" value="1"/>
</dbReference>
<comment type="caution">
    <text evidence="3">The sequence shown here is derived from an EMBL/GenBank/DDBJ whole genome shotgun (WGS) entry which is preliminary data.</text>
</comment>
<sequence>MPLTLSEDDIISAVSSLPVFHQDDGPMPTNVPSAKNAMPFADDLPTPDPIKWGKADLGGNDHHPAPHRDDSPPAYKKSAADIAFDIIEKTLNSEVGQSALHAEIEKLGDSAAGVEICFRNVARGLEKTLEVVTTDHQKADMQRFKQTWDGHHKTYVKLLWQSRRVAGHARVIATDFAGDFLSVIREEKYSVAQKKKEIATYREELQRDRKSSQELSQGFLDLQSTVVEFQADLLQYAARTDELRKDVERLMKDIQELQVQLTKWTKATLLSAVVTLGLGAAAAGALAVGAICPPLWVGAAYGAFKTYKNGRECLNKYHKRREVSKDLNEKKEILAGHQRSLEGLEKISTILASVDSDIDFIQEKLGIFAQIWTFVHADLNEIEKQLDRASQTEIEDYFTKKIQAVSTVYKSLARALYWYETNVHIQKLHTLAQF</sequence>
<accession>A0A8I2YPD0</accession>
<dbReference type="SUPFAM" id="SSF58100">
    <property type="entry name" value="Bacterial hemolysins"/>
    <property type="match status" value="1"/>
</dbReference>
<evidence type="ECO:0000256" key="2">
    <source>
        <dbReference type="SAM" id="MobiDB-lite"/>
    </source>
</evidence>
<proteinExistence type="predicted"/>
<reference evidence="3" key="1">
    <citation type="submission" date="2021-03" db="EMBL/GenBank/DDBJ databases">
        <title>Evolutionary innovations through gain and loss of genes in the ectomycorrhizal Boletales.</title>
        <authorList>
            <person name="Wu G."/>
            <person name="Miyauchi S."/>
            <person name="Morin E."/>
            <person name="Yang Z.-L."/>
            <person name="Xu J."/>
            <person name="Martin F.M."/>
        </authorList>
    </citation>
    <scope>NUCLEOTIDE SEQUENCE</scope>
    <source>
        <strain evidence="3">BR01</strain>
    </source>
</reference>
<name>A0A8I2YPD0_9AGAM</name>
<feature type="compositionally biased region" description="Basic and acidic residues" evidence="2">
    <location>
        <begin position="51"/>
        <end position="71"/>
    </location>
</feature>
<dbReference type="AlphaFoldDB" id="A0A8I2YPD0"/>
<gene>
    <name evidence="3" type="ORF">JVT61DRAFT_1752</name>
</gene>
<keyword evidence="4" id="KW-1185">Reference proteome</keyword>
<feature type="coiled-coil region" evidence="1">
    <location>
        <begin position="191"/>
        <end position="267"/>
    </location>
</feature>
<evidence type="ECO:0000256" key="1">
    <source>
        <dbReference type="SAM" id="Coils"/>
    </source>
</evidence>
<evidence type="ECO:0000313" key="4">
    <source>
        <dbReference type="Proteomes" id="UP000683000"/>
    </source>
</evidence>
<dbReference type="Proteomes" id="UP000683000">
    <property type="component" value="Unassembled WGS sequence"/>
</dbReference>
<evidence type="ECO:0000313" key="3">
    <source>
        <dbReference type="EMBL" id="KAG6376734.1"/>
    </source>
</evidence>
<keyword evidence="1" id="KW-0175">Coiled coil</keyword>
<dbReference type="OrthoDB" id="3023291at2759"/>
<protein>
    <submittedName>
        <fullName evidence="3">Uncharacterized protein</fullName>
    </submittedName>
</protein>
<feature type="region of interest" description="Disordered" evidence="2">
    <location>
        <begin position="17"/>
        <end position="75"/>
    </location>
</feature>
<dbReference type="EMBL" id="JAGFBS010000011">
    <property type="protein sequence ID" value="KAG6376734.1"/>
    <property type="molecule type" value="Genomic_DNA"/>
</dbReference>